<accession>A0ABN3Z6C2</accession>
<dbReference type="InterPro" id="IPR013420">
    <property type="entry name" value="CRISPR-assoc_prot_Cas8b/Csh1_C"/>
</dbReference>
<reference evidence="1 2" key="1">
    <citation type="submission" date="2010-05" db="EMBL/GenBank/DDBJ databases">
        <title>Complete sequence of Thermoanaerobacter mathranii subsp. mathranii mathranii str. A3.</title>
        <authorList>
            <consortium name="US DOE Joint Genome Institute"/>
            <person name="Lucas S."/>
            <person name="Copeland A."/>
            <person name="Lapidus A."/>
            <person name="Cheng J.-F."/>
            <person name="Bruce D."/>
            <person name="Goodwin L."/>
            <person name="Pitluck S."/>
            <person name="Held B."/>
            <person name="Detter J.C."/>
            <person name="Han C."/>
            <person name="Tapia R."/>
            <person name="Land M."/>
            <person name="Hauser L."/>
            <person name="Kyrpides N."/>
            <person name="Mikhailova N."/>
            <person name="Zhou J."/>
            <person name="Hemme C."/>
            <person name="Woyke T."/>
        </authorList>
    </citation>
    <scope>NUCLEOTIDE SEQUENCE [LARGE SCALE GENOMIC DNA]</scope>
    <source>
        <strain evidence="1 2">A3</strain>
    </source>
</reference>
<proteinExistence type="predicted"/>
<dbReference type="NCBIfam" id="TIGR02591">
    <property type="entry name" value="cas_Csh1"/>
    <property type="match status" value="1"/>
</dbReference>
<sequence>MITAIKELGEMVLKSQNKTLLDVFIENPNQEGRYSKIATIDFTIKEDDIEYEKVRLEEYDDSKINRYLFTDTSGNAPGYTPAAKITEVTKTFNGKIKSWFKVLDDRTIKIDQKNKIFLQNIRNILEEKSDEIIAEVEKIRKDIPKREGLSLILKFNVDGDSKYIGDLDIFKSILLQLHNKKYQKIHSKDKVCSICGQKKKMIFGTVDTYKFYTIDKPGYIAGGFNEKESWRNYPVCKECMLALEEGKRYLENELTFKFYGLEYQLIPNFIIGNEFAKKEVREIFENASKLISLKKETKKRFIGDEDEILDYLAKAEDTMTVNFLFLKKANSAERILLLIEDVFPSHLREIFNAKDKVDETFNENFTFKNIRSFMSKSDSNKKDNDLDTYFLDITDGIFTGRPVDLGFLYGLIMKKVREEFVNDRNYKNAIKDGLMTVAFLEKLKLIKMEVVPMEERIFDSFFAKYGPSFETPLKKGLVLLGALTELLLRKQYSDREAKPFMKNLKGLKMDEKDIKGLLPKVQNKLEEYDSFDKGKRLLAKEVSNYLLLAGDNWNMSVDEINFYFVCGINLADELTNIIYKKEEEEKTNGKHC</sequence>
<dbReference type="RefSeq" id="WP_013150998.1">
    <property type="nucleotide sequence ID" value="NC_014209.1"/>
</dbReference>
<dbReference type="CDD" id="cd09730">
    <property type="entry name" value="Cas8a1_I-A"/>
    <property type="match status" value="1"/>
</dbReference>
<dbReference type="Proteomes" id="UP000002064">
    <property type="component" value="Chromosome"/>
</dbReference>
<protein>
    <submittedName>
        <fullName evidence="1">CRISPR-associated protein, TM1802 family</fullName>
    </submittedName>
</protein>
<evidence type="ECO:0000313" key="2">
    <source>
        <dbReference type="Proteomes" id="UP000002064"/>
    </source>
</evidence>
<organism evidence="1 2">
    <name type="scientific">Thermoanaerobacter mathranii subsp. mathranii (strain DSM 11426 / CCUG 53645 / CIP 108742 / A3)</name>
    <dbReference type="NCBI Taxonomy" id="583358"/>
    <lineage>
        <taxon>Bacteria</taxon>
        <taxon>Bacillati</taxon>
        <taxon>Bacillota</taxon>
        <taxon>Clostridia</taxon>
        <taxon>Thermoanaerobacterales</taxon>
        <taxon>Thermoanaerobacteraceae</taxon>
        <taxon>Thermoanaerobacter</taxon>
    </lineage>
</organism>
<keyword evidence="2" id="KW-1185">Reference proteome</keyword>
<gene>
    <name evidence="1" type="ordered locus">Tmath_2199</name>
</gene>
<dbReference type="EMBL" id="CP002032">
    <property type="protein sequence ID" value="ADH61865.1"/>
    <property type="molecule type" value="Genomic_DNA"/>
</dbReference>
<dbReference type="InterPro" id="IPR013389">
    <property type="entry name" value="CRISPR-assoc_prot_Cas8b"/>
</dbReference>
<dbReference type="Pfam" id="PF09484">
    <property type="entry name" value="Cas_TM1802"/>
    <property type="match status" value="1"/>
</dbReference>
<dbReference type="NCBIfam" id="TIGR02556">
    <property type="entry name" value="cas_TM1802"/>
    <property type="match status" value="1"/>
</dbReference>
<evidence type="ECO:0000313" key="1">
    <source>
        <dbReference type="EMBL" id="ADH61865.1"/>
    </source>
</evidence>
<name>A0ABN3Z6C2_THEM3</name>